<dbReference type="Proteomes" id="UP000824221">
    <property type="component" value="Unassembled WGS sequence"/>
</dbReference>
<dbReference type="EMBL" id="DXAJ01000042">
    <property type="protein sequence ID" value="HJA02296.1"/>
    <property type="molecule type" value="Genomic_DNA"/>
</dbReference>
<reference evidence="2" key="2">
    <citation type="submission" date="2021-04" db="EMBL/GenBank/DDBJ databases">
        <authorList>
            <person name="Gilroy R."/>
        </authorList>
    </citation>
    <scope>NUCLEOTIDE SEQUENCE</scope>
    <source>
        <strain evidence="2">CHK156-179</strain>
    </source>
</reference>
<keyword evidence="1" id="KW-1133">Transmembrane helix</keyword>
<keyword evidence="1" id="KW-0812">Transmembrane</keyword>
<feature type="transmembrane region" description="Helical" evidence="1">
    <location>
        <begin position="178"/>
        <end position="199"/>
    </location>
</feature>
<keyword evidence="1" id="KW-0472">Membrane</keyword>
<feature type="transmembrane region" description="Helical" evidence="1">
    <location>
        <begin position="297"/>
        <end position="317"/>
    </location>
</feature>
<feature type="transmembrane region" description="Helical" evidence="1">
    <location>
        <begin position="337"/>
        <end position="360"/>
    </location>
</feature>
<feature type="transmembrane region" description="Helical" evidence="1">
    <location>
        <begin position="462"/>
        <end position="487"/>
    </location>
</feature>
<feature type="transmembrane region" description="Helical" evidence="1">
    <location>
        <begin position="211"/>
        <end position="232"/>
    </location>
</feature>
<evidence type="ECO:0000313" key="2">
    <source>
        <dbReference type="EMBL" id="HJA02296.1"/>
    </source>
</evidence>
<feature type="transmembrane region" description="Helical" evidence="1">
    <location>
        <begin position="37"/>
        <end position="59"/>
    </location>
</feature>
<sequence length="511" mass="54589">MTQALKDKIIESLTSILPIALIVIVLSMTFTPLNSGTFVLFMVGVVLLILGLGCFTLGADMSMLVIGEKIGSAMTHSRKIWLIALLSFVIGIIVTIAEPDLQILAEQVPAVAEKVPQLGNYLLIITVAVGVGIFLTIAMLRIVLRIRLSVLLIIFYVAAFILSIFVSEDFWAVSFDSGGVTTGPMTVPFIMSLGVGVASIRSDKNGQDDSFGLVALSSVGPIVAVLVLGVVFDISGVEYEVTSPAVAESTRDVLFLYLHGFADYALEVLVALSPILAFFLLFQLVSRSFHKKQIIRIFMGFLYTFVGLVLFLTGANVGFMPVGSEIGRTLASLWGGWLLIPVGMIIGYFVVAAEPAVHVLNKQVERVSAGAISSSAMKKGLCIGVCCAIGLAMLRILLNVNIMYFLIPGYVIALGLTFFTPPMFTGIGFDSGGVASGAMVSSFVLPMAIGACSTVWGSGSVMTLAFGCVSFVALAPLISIQILGIVYKSKTHKIKRNFLSVEDKIVEYEVF</sequence>
<dbReference type="Pfam" id="PF07556">
    <property type="entry name" value="DUF1538"/>
    <property type="match status" value="2"/>
</dbReference>
<feature type="transmembrane region" description="Helical" evidence="1">
    <location>
        <begin position="264"/>
        <end position="285"/>
    </location>
</feature>
<comment type="caution">
    <text evidence="2">The sequence shown here is derived from an EMBL/GenBank/DDBJ whole genome shotgun (WGS) entry which is preliminary data.</text>
</comment>
<dbReference type="AlphaFoldDB" id="A0A9D2KFI2"/>
<protein>
    <submittedName>
        <fullName evidence="2">DUF1538 domain-containing protein</fullName>
    </submittedName>
</protein>
<evidence type="ECO:0000256" key="1">
    <source>
        <dbReference type="SAM" id="Phobius"/>
    </source>
</evidence>
<feature type="transmembrane region" description="Helical" evidence="1">
    <location>
        <begin position="436"/>
        <end position="456"/>
    </location>
</feature>
<feature type="transmembrane region" description="Helical" evidence="1">
    <location>
        <begin position="146"/>
        <end position="166"/>
    </location>
</feature>
<feature type="transmembrane region" description="Helical" evidence="1">
    <location>
        <begin position="12"/>
        <end position="31"/>
    </location>
</feature>
<proteinExistence type="predicted"/>
<gene>
    <name evidence="2" type="ORF">H9797_02825</name>
</gene>
<accession>A0A9D2KFI2</accession>
<organism evidence="2 3">
    <name type="scientific">Candidatus Gallimonas gallistercoris</name>
    <dbReference type="NCBI Taxonomy" id="2838602"/>
    <lineage>
        <taxon>Bacteria</taxon>
        <taxon>Bacillati</taxon>
        <taxon>Bacillota</taxon>
        <taxon>Clostridia</taxon>
        <taxon>Candidatus Gallimonas</taxon>
    </lineage>
</organism>
<reference evidence="2" key="1">
    <citation type="journal article" date="2021" name="PeerJ">
        <title>Extensive microbial diversity within the chicken gut microbiome revealed by metagenomics and culture.</title>
        <authorList>
            <person name="Gilroy R."/>
            <person name="Ravi A."/>
            <person name="Getino M."/>
            <person name="Pursley I."/>
            <person name="Horton D.L."/>
            <person name="Alikhan N.F."/>
            <person name="Baker D."/>
            <person name="Gharbi K."/>
            <person name="Hall N."/>
            <person name="Watson M."/>
            <person name="Adriaenssens E.M."/>
            <person name="Foster-Nyarko E."/>
            <person name="Jarju S."/>
            <person name="Secka A."/>
            <person name="Antonio M."/>
            <person name="Oren A."/>
            <person name="Chaudhuri R.R."/>
            <person name="La Ragione R."/>
            <person name="Hildebrand F."/>
            <person name="Pallen M.J."/>
        </authorList>
    </citation>
    <scope>NUCLEOTIDE SEQUENCE</scope>
    <source>
        <strain evidence="2">CHK156-179</strain>
    </source>
</reference>
<name>A0A9D2KFI2_9FIRM</name>
<feature type="transmembrane region" description="Helical" evidence="1">
    <location>
        <begin position="404"/>
        <end position="424"/>
    </location>
</feature>
<feature type="transmembrane region" description="Helical" evidence="1">
    <location>
        <begin position="80"/>
        <end position="98"/>
    </location>
</feature>
<feature type="transmembrane region" description="Helical" evidence="1">
    <location>
        <begin position="118"/>
        <end position="139"/>
    </location>
</feature>
<evidence type="ECO:0000313" key="3">
    <source>
        <dbReference type="Proteomes" id="UP000824221"/>
    </source>
</evidence>
<dbReference type="InterPro" id="IPR011435">
    <property type="entry name" value="UmpAB"/>
</dbReference>